<dbReference type="EMBL" id="CP018820">
    <property type="protein sequence ID" value="APR53386.1"/>
    <property type="molecule type" value="Genomic_DNA"/>
</dbReference>
<dbReference type="Gene3D" id="3.40.50.300">
    <property type="entry name" value="P-loop containing nucleotide triphosphate hydrolases"/>
    <property type="match status" value="1"/>
</dbReference>
<evidence type="ECO:0000313" key="6">
    <source>
        <dbReference type="EMBL" id="APR53386.1"/>
    </source>
</evidence>
<accession>A0A1L6JBY6</accession>
<evidence type="ECO:0000313" key="9">
    <source>
        <dbReference type="Proteomes" id="UP000286681"/>
    </source>
</evidence>
<dbReference type="AlphaFoldDB" id="A0A1L6JBY6"/>
<dbReference type="PANTHER" id="PTHR30258">
    <property type="entry name" value="TYPE II SECRETION SYSTEM PROTEIN GSPE-RELATED"/>
    <property type="match status" value="1"/>
</dbReference>
<reference evidence="6" key="1">
    <citation type="submission" date="2016-12" db="EMBL/GenBank/DDBJ databases">
        <title>Whole genome sequencing of Sphingomonas koreensis.</title>
        <authorList>
            <person name="Conlan S."/>
            <person name="Thomas P.J."/>
            <person name="Mullikin J."/>
            <person name="Palmore T.N."/>
            <person name="Frank K.M."/>
            <person name="Segre J.A."/>
        </authorList>
    </citation>
    <scope>NUCLEOTIDE SEQUENCE</scope>
    <source>
        <strain evidence="6">ABOJV</strain>
    </source>
</reference>
<dbReference type="SUPFAM" id="SSF52540">
    <property type="entry name" value="P-loop containing nucleoside triphosphate hydrolases"/>
    <property type="match status" value="1"/>
</dbReference>
<comment type="similarity">
    <text evidence="1">Belongs to the GSP E family.</text>
</comment>
<name>A0A1L6JBY6_9SPHN</name>
<gene>
    <name evidence="6" type="ORF">BRX40_13960</name>
    <name evidence="7" type="ORF">CA257_11865</name>
</gene>
<organism evidence="6 8">
    <name type="scientific">Sphingomonas koreensis</name>
    <dbReference type="NCBI Taxonomy" id="93064"/>
    <lineage>
        <taxon>Bacteria</taxon>
        <taxon>Pseudomonadati</taxon>
        <taxon>Pseudomonadota</taxon>
        <taxon>Alphaproteobacteria</taxon>
        <taxon>Sphingomonadales</taxon>
        <taxon>Sphingomonadaceae</taxon>
        <taxon>Sphingomonas</taxon>
    </lineage>
</organism>
<dbReference type="STRING" id="93064.BRX40_13960"/>
<dbReference type="Pfam" id="PF00437">
    <property type="entry name" value="T2SSE"/>
    <property type="match status" value="1"/>
</dbReference>
<dbReference type="Proteomes" id="UP000185161">
    <property type="component" value="Chromosome"/>
</dbReference>
<dbReference type="GO" id="GO:0005886">
    <property type="term" value="C:plasma membrane"/>
    <property type="evidence" value="ECO:0007669"/>
    <property type="project" value="TreeGrafter"/>
</dbReference>
<dbReference type="GO" id="GO:0016887">
    <property type="term" value="F:ATP hydrolysis activity"/>
    <property type="evidence" value="ECO:0007669"/>
    <property type="project" value="TreeGrafter"/>
</dbReference>
<evidence type="ECO:0000313" key="7">
    <source>
        <dbReference type="EMBL" id="RSV02592.1"/>
    </source>
</evidence>
<keyword evidence="2" id="KW-0547">Nucleotide-binding</keyword>
<evidence type="ECO:0000256" key="4">
    <source>
        <dbReference type="SAM" id="MobiDB-lite"/>
    </source>
</evidence>
<feature type="domain" description="Bacterial type II secretion system protein E" evidence="5">
    <location>
        <begin position="139"/>
        <end position="318"/>
    </location>
</feature>
<dbReference type="RefSeq" id="WP_075152024.1">
    <property type="nucleotide sequence ID" value="NZ_CP018820.1"/>
</dbReference>
<dbReference type="GeneID" id="44133669"/>
<proteinExistence type="inferred from homology"/>
<evidence type="ECO:0000256" key="1">
    <source>
        <dbReference type="ARBA" id="ARBA00006611"/>
    </source>
</evidence>
<dbReference type="Proteomes" id="UP000286681">
    <property type="component" value="Unassembled WGS sequence"/>
</dbReference>
<dbReference type="KEGG" id="skr:BRX40_13960"/>
<evidence type="ECO:0000256" key="3">
    <source>
        <dbReference type="ARBA" id="ARBA00022840"/>
    </source>
</evidence>
<evidence type="ECO:0000259" key="5">
    <source>
        <dbReference type="Pfam" id="PF00437"/>
    </source>
</evidence>
<dbReference type="InterPro" id="IPR027417">
    <property type="entry name" value="P-loop_NTPase"/>
</dbReference>
<dbReference type="OrthoDB" id="7547521at2"/>
<dbReference type="GO" id="GO:0005524">
    <property type="term" value="F:ATP binding"/>
    <property type="evidence" value="ECO:0007669"/>
    <property type="project" value="UniProtKB-KW"/>
</dbReference>
<feature type="region of interest" description="Disordered" evidence="4">
    <location>
        <begin position="324"/>
        <end position="347"/>
    </location>
</feature>
<keyword evidence="3" id="KW-0067">ATP-binding</keyword>
<reference evidence="7 9" key="3">
    <citation type="submission" date="2018-07" db="EMBL/GenBank/DDBJ databases">
        <title>Genomic and Epidemiologic Investigation of an Indolent Hospital Outbreak.</title>
        <authorList>
            <person name="Johnson R.C."/>
            <person name="Deming C."/>
            <person name="Conlan S."/>
            <person name="Zellmer C.J."/>
            <person name="Michelin A.V."/>
            <person name="Lee-Lin S."/>
            <person name="Thomas P.J."/>
            <person name="Park M."/>
            <person name="Weingarten R.A."/>
            <person name="Less J."/>
            <person name="Dekker J.P."/>
            <person name="Frank K.M."/>
            <person name="Musser K.A."/>
            <person name="Mcquiston J.R."/>
            <person name="Henderson D.K."/>
            <person name="Lau A.F."/>
            <person name="Palmore T.N."/>
            <person name="Segre J.A."/>
        </authorList>
    </citation>
    <scope>NUCLEOTIDE SEQUENCE [LARGE SCALE GENOMIC DNA]</scope>
    <source>
        <strain evidence="7 9">SK-NIH.Env10_0317</strain>
    </source>
</reference>
<evidence type="ECO:0000313" key="8">
    <source>
        <dbReference type="Proteomes" id="UP000185161"/>
    </source>
</evidence>
<dbReference type="EMBL" id="QQWO01000009">
    <property type="protein sequence ID" value="RSV02592.1"/>
    <property type="molecule type" value="Genomic_DNA"/>
</dbReference>
<sequence>MTAVPALEDLIGAATRGGATALHLLLDGGSVAAMVRQGRALAPLRRFTAPSPWLDRAQAHPGATHMDDRIVIRIDSHAVVSDSLGAAGIPGAMRKRLHAALALPGGVVVVVGPSASRRTLAEALAEPASYAPWIPGGRESLEAAARMDCDSILIDGPLDRTAAALAFDLARAGQRIVIAMDGIGAVAAIDRIRALKIERHLLGAALRAAVAVHAAPRLCPDCRLPVQARPSESALLGIDPGTVIYRAAGCGSCDGTGYSGAALVYEAVTVDGQIHGLLAKGADSALLSRQAFLSAPTLAASARTLAREGTITADEAIRITRASAGGPAAGGNHPHILDSAANKRGLA</sequence>
<protein>
    <recommendedName>
        <fullName evidence="5">Bacterial type II secretion system protein E domain-containing protein</fullName>
    </recommendedName>
</protein>
<keyword evidence="8" id="KW-1185">Reference proteome</keyword>
<dbReference type="PANTHER" id="PTHR30258:SF3">
    <property type="entry name" value="SLL1921 PROTEIN"/>
    <property type="match status" value="1"/>
</dbReference>
<evidence type="ECO:0000256" key="2">
    <source>
        <dbReference type="ARBA" id="ARBA00022741"/>
    </source>
</evidence>
<dbReference type="InterPro" id="IPR001482">
    <property type="entry name" value="T2SS/T4SS_dom"/>
</dbReference>
<reference evidence="8" key="2">
    <citation type="submission" date="2016-12" db="EMBL/GenBank/DDBJ databases">
        <title>Whole genome sequencing of Sphingomonas sp. ABOJV.</title>
        <authorList>
            <person name="Conlan S."/>
            <person name="Thomas P.J."/>
            <person name="Mullikin J."/>
            <person name="Palmore T.N."/>
            <person name="Frank K.M."/>
            <person name="Segre J.A."/>
        </authorList>
    </citation>
    <scope>NUCLEOTIDE SEQUENCE [LARGE SCALE GENOMIC DNA]</scope>
    <source>
        <strain evidence="8">ABOJV</strain>
    </source>
</reference>